<gene>
    <name evidence="5" type="ORF">ZEAMMB73_Zm00001d041212</name>
</gene>
<evidence type="ECO:0000256" key="4">
    <source>
        <dbReference type="PROSITE-ProRule" id="PRU00708"/>
    </source>
</evidence>
<dbReference type="Gene3D" id="1.25.40.10">
    <property type="entry name" value="Tetratricopeptide repeat domain"/>
    <property type="match status" value="1"/>
</dbReference>
<dbReference type="NCBIfam" id="TIGR00756">
    <property type="entry name" value="PPR"/>
    <property type="match status" value="1"/>
</dbReference>
<name>A0A1D6MV29_MAIZE</name>
<evidence type="ECO:0000256" key="2">
    <source>
        <dbReference type="ARBA" id="ARBA00022737"/>
    </source>
</evidence>
<dbReference type="Proteomes" id="UP000007305">
    <property type="component" value="Chromosome 3"/>
</dbReference>
<evidence type="ECO:0000313" key="6">
    <source>
        <dbReference type="EnsemblPlants" id="Zm00001eb134070_P001"/>
    </source>
</evidence>
<dbReference type="InterPro" id="IPR002885">
    <property type="entry name" value="PPR_rpt"/>
</dbReference>
<evidence type="ECO:0000256" key="3">
    <source>
        <dbReference type="ARBA" id="ARBA00022946"/>
    </source>
</evidence>
<evidence type="ECO:0000313" key="7">
    <source>
        <dbReference type="Proteomes" id="UP000007305"/>
    </source>
</evidence>
<organism evidence="5">
    <name type="scientific">Zea mays</name>
    <name type="common">Maize</name>
    <dbReference type="NCBI Taxonomy" id="4577"/>
    <lineage>
        <taxon>Eukaryota</taxon>
        <taxon>Viridiplantae</taxon>
        <taxon>Streptophyta</taxon>
        <taxon>Embryophyta</taxon>
        <taxon>Tracheophyta</taxon>
        <taxon>Spermatophyta</taxon>
        <taxon>Magnoliopsida</taxon>
        <taxon>Liliopsida</taxon>
        <taxon>Poales</taxon>
        <taxon>Poaceae</taxon>
        <taxon>PACMAD clade</taxon>
        <taxon>Panicoideae</taxon>
        <taxon>Andropogonodae</taxon>
        <taxon>Andropogoneae</taxon>
        <taxon>Tripsacinae</taxon>
        <taxon>Zea</taxon>
    </lineage>
</organism>
<dbReference type="PANTHER" id="PTHR47447:SF17">
    <property type="entry name" value="OS12G0638900 PROTEIN"/>
    <property type="match status" value="1"/>
</dbReference>
<feature type="repeat" description="PPR" evidence="4">
    <location>
        <begin position="9"/>
        <end position="43"/>
    </location>
</feature>
<comment type="similarity">
    <text evidence="1">Belongs to the PPR family. P subfamily.</text>
</comment>
<reference evidence="5 7" key="1">
    <citation type="submission" date="2015-12" db="EMBL/GenBank/DDBJ databases">
        <title>Update maize B73 reference genome by single molecule sequencing technologies.</title>
        <authorList>
            <consortium name="Maize Genome Sequencing Project"/>
            <person name="Ware D."/>
        </authorList>
    </citation>
    <scope>NUCLEOTIDE SEQUENCE [LARGE SCALE GENOMIC DNA]</scope>
    <source>
        <strain evidence="7">cv. B73</strain>
        <tissue evidence="5">Seedling</tissue>
    </source>
</reference>
<evidence type="ECO:0000256" key="1">
    <source>
        <dbReference type="ARBA" id="ARBA00007626"/>
    </source>
</evidence>
<accession>A0A1D6MV29</accession>
<reference evidence="6" key="3">
    <citation type="submission" date="2021-05" db="UniProtKB">
        <authorList>
            <consortium name="EnsemblPlants"/>
        </authorList>
    </citation>
    <scope>IDENTIFICATION</scope>
    <source>
        <strain evidence="6">cv. B73</strain>
    </source>
</reference>
<dbReference type="EnsemblPlants" id="Zm00001eb134070_T001">
    <property type="protein sequence ID" value="Zm00001eb134070_P001"/>
    <property type="gene ID" value="Zm00001eb134070"/>
</dbReference>
<proteinExistence type="inferred from homology"/>
<reference evidence="6" key="2">
    <citation type="submission" date="2019-07" db="EMBL/GenBank/DDBJ databases">
        <authorList>
            <person name="Seetharam A."/>
            <person name="Woodhouse M."/>
            <person name="Cannon E."/>
        </authorList>
    </citation>
    <scope>NUCLEOTIDE SEQUENCE [LARGE SCALE GENOMIC DNA]</scope>
    <source>
        <strain evidence="6">cv. B73</strain>
    </source>
</reference>
<dbReference type="PROSITE" id="PS51375">
    <property type="entry name" value="PPR"/>
    <property type="match status" value="1"/>
</dbReference>
<dbReference type="PANTHER" id="PTHR47447">
    <property type="entry name" value="OS03G0856100 PROTEIN"/>
    <property type="match status" value="1"/>
</dbReference>
<dbReference type="SMR" id="A0A1D6MV29"/>
<keyword evidence="7" id="KW-1185">Reference proteome</keyword>
<dbReference type="Pfam" id="PF13041">
    <property type="entry name" value="PPR_2"/>
    <property type="match status" value="1"/>
</dbReference>
<sequence>MLENGCTPNLVTYNIMIALQVKARNYEKIVKLYKDMQVAGFHPDKITYIIVMEVLGHCGHQDEAEAVFIEMRCDWDPDELVYGLLVDLWGKAVNVYKAQG</sequence>
<dbReference type="Gramene" id="Zm00001eb134070_T001">
    <property type="protein sequence ID" value="Zm00001eb134070_P001"/>
    <property type="gene ID" value="Zm00001eb134070"/>
</dbReference>
<keyword evidence="2" id="KW-0677">Repeat</keyword>
<evidence type="ECO:0000313" key="5">
    <source>
        <dbReference type="EMBL" id="ONM32680.1"/>
    </source>
</evidence>
<keyword evidence="3" id="KW-0809">Transit peptide</keyword>
<dbReference type="InterPro" id="IPR011990">
    <property type="entry name" value="TPR-like_helical_dom_sf"/>
</dbReference>
<dbReference type="AlphaFoldDB" id="A0A1D6MV29"/>
<dbReference type="EMBL" id="CM007649">
    <property type="protein sequence ID" value="ONM32680.1"/>
    <property type="molecule type" value="Genomic_DNA"/>
</dbReference>
<protein>
    <submittedName>
        <fullName evidence="5">Pentatricopeptide repeat-containing protein</fullName>
    </submittedName>
</protein>